<dbReference type="SUPFAM" id="SSF53448">
    <property type="entry name" value="Nucleotide-diphospho-sugar transferases"/>
    <property type="match status" value="1"/>
</dbReference>
<sequence>MKTVIIVQARMTSTRLPGKVLLPVLGKPLLEYQIERLQRVTLADKVIIATTVNPTDQPIVDLCDRLGVAVYRGDEADVLSRYYEAARTYGADVIVRVTSDCPLIDPQIIDTVIQHYFDQQPAADYAANTLRRSLPRGMDTEVFSMSALTAAHQEATAQPDREHVTPFIHQQPERFAMTTVSYDDDQSQHRWTVDTPEDFALIQKILVALYPHCPKFTLADCLNLLEQNPEWRLINAHVEQKKYGE</sequence>
<evidence type="ECO:0000313" key="1">
    <source>
        <dbReference type="EMBL" id="NEV66840.1"/>
    </source>
</evidence>
<reference evidence="1" key="2">
    <citation type="journal article" date="2015" name="Genome Announc.">
        <title>Draft Genome Sequence of Filamentous Marine Cyanobacterium Lyngbya confervoides Strain BDU141951.</title>
        <authorList>
            <person name="Chandrababunaidu M.M."/>
            <person name="Sen D."/>
            <person name="Tripathy S."/>
        </authorList>
    </citation>
    <scope>NUCLEOTIDE SEQUENCE</scope>
    <source>
        <strain evidence="1">BDU141951</strain>
    </source>
</reference>
<dbReference type="EMBL" id="JTHE02000003">
    <property type="protein sequence ID" value="NEV66840.1"/>
    <property type="molecule type" value="Genomic_DNA"/>
</dbReference>
<dbReference type="CDD" id="cd02518">
    <property type="entry name" value="GT2_SpsF"/>
    <property type="match status" value="1"/>
</dbReference>
<dbReference type="InterPro" id="IPR029044">
    <property type="entry name" value="Nucleotide-diphossugar_trans"/>
</dbReference>
<dbReference type="GO" id="GO:0016740">
    <property type="term" value="F:transferase activity"/>
    <property type="evidence" value="ECO:0007669"/>
    <property type="project" value="UniProtKB-KW"/>
</dbReference>
<comment type="caution">
    <text evidence="1">The sequence shown here is derived from an EMBL/GenBank/DDBJ whole genome shotgun (WGS) entry which is preliminary data.</text>
</comment>
<accession>A0A0C1VBU0</accession>
<organism evidence="1">
    <name type="scientific">Lyngbya confervoides BDU141951</name>
    <dbReference type="NCBI Taxonomy" id="1574623"/>
    <lineage>
        <taxon>Bacteria</taxon>
        <taxon>Bacillati</taxon>
        <taxon>Cyanobacteriota</taxon>
        <taxon>Cyanophyceae</taxon>
        <taxon>Oscillatoriophycideae</taxon>
        <taxon>Oscillatoriales</taxon>
        <taxon>Microcoleaceae</taxon>
        <taxon>Lyngbya</taxon>
    </lineage>
</organism>
<name>A0A0C1VBU0_9CYAN</name>
<gene>
    <name evidence="1" type="ORF">QQ91_006890</name>
</gene>
<dbReference type="Gene3D" id="3.90.550.10">
    <property type="entry name" value="Spore Coat Polysaccharide Biosynthesis Protein SpsA, Chain A"/>
    <property type="match status" value="1"/>
</dbReference>
<dbReference type="InterPro" id="IPR003329">
    <property type="entry name" value="Cytidylyl_trans"/>
</dbReference>
<dbReference type="PANTHER" id="PTHR42866">
    <property type="entry name" value="3-DEOXY-MANNO-OCTULOSONATE CYTIDYLYLTRANSFERASE"/>
    <property type="match status" value="1"/>
</dbReference>
<proteinExistence type="predicted"/>
<dbReference type="AlphaFoldDB" id="A0A0C1VBU0"/>
<reference evidence="1" key="3">
    <citation type="submission" date="2020-02" db="EMBL/GenBank/DDBJ databases">
        <authorList>
            <person name="Sarangi A.N."/>
            <person name="Ghosh S."/>
            <person name="Mukherjee M."/>
            <person name="Tripathy S."/>
        </authorList>
    </citation>
    <scope>NUCLEOTIDE SEQUENCE</scope>
    <source>
        <strain evidence="1">BDU141951</strain>
    </source>
</reference>
<dbReference type="PANTHER" id="PTHR42866:SF1">
    <property type="entry name" value="SPORE COAT POLYSACCHARIDE BIOSYNTHESIS PROTEIN SPSF"/>
    <property type="match status" value="1"/>
</dbReference>
<protein>
    <submittedName>
        <fullName evidence="1">NTP transferase domain-containing protein</fullName>
    </submittedName>
</protein>
<dbReference type="GO" id="GO:0005829">
    <property type="term" value="C:cytosol"/>
    <property type="evidence" value="ECO:0007669"/>
    <property type="project" value="TreeGrafter"/>
</dbReference>
<keyword evidence="1" id="KW-0808">Transferase</keyword>
<reference evidence="1" key="1">
    <citation type="submission" date="2014-11" db="EMBL/GenBank/DDBJ databases">
        <authorList>
            <person name="Malar M.C."/>
            <person name="Sen D."/>
            <person name="Tripathy S."/>
        </authorList>
    </citation>
    <scope>NUCLEOTIDE SEQUENCE</scope>
    <source>
        <strain evidence="1">BDU141951</strain>
    </source>
</reference>
<dbReference type="Pfam" id="PF02348">
    <property type="entry name" value="CTP_transf_3"/>
    <property type="match status" value="1"/>
</dbReference>